<gene>
    <name evidence="2" type="ORF">FXB40_25305</name>
</gene>
<accession>A0A5D3KCH5</accession>
<dbReference type="RefSeq" id="WP_148774871.1">
    <property type="nucleotide sequence ID" value="NZ_VSSS01000038.1"/>
</dbReference>
<keyword evidence="3" id="KW-1185">Reference proteome</keyword>
<dbReference type="OrthoDB" id="9784724at2"/>
<dbReference type="InterPro" id="IPR046668">
    <property type="entry name" value="DUF6538"/>
</dbReference>
<proteinExistence type="predicted"/>
<protein>
    <recommendedName>
        <fullName evidence="1">DUF6538 domain-containing protein</fullName>
    </recommendedName>
</protein>
<evidence type="ECO:0000313" key="2">
    <source>
        <dbReference type="EMBL" id="TYL92404.1"/>
    </source>
</evidence>
<dbReference type="EMBL" id="VSSS01000038">
    <property type="protein sequence ID" value="TYL92404.1"/>
    <property type="molecule type" value="Genomic_DNA"/>
</dbReference>
<name>A0A5D3KCH5_9BRAD</name>
<reference evidence="2 3" key="1">
    <citation type="submission" date="2019-08" db="EMBL/GenBank/DDBJ databases">
        <title>Bradyrhizobium hipponensis sp. nov., a rhizobium isolated from a Lupinus angustifolius root nodule in Tunisia.</title>
        <authorList>
            <person name="Off K."/>
            <person name="Rejili M."/>
            <person name="Mars M."/>
            <person name="Brachmann A."/>
            <person name="Marin M."/>
        </authorList>
    </citation>
    <scope>NUCLEOTIDE SEQUENCE [LARGE SCALE GENOMIC DNA]</scope>
    <source>
        <strain evidence="2 3">CTAW71</strain>
    </source>
</reference>
<evidence type="ECO:0000313" key="3">
    <source>
        <dbReference type="Proteomes" id="UP000324758"/>
    </source>
</evidence>
<dbReference type="AlphaFoldDB" id="A0A5D3KCH5"/>
<feature type="domain" description="DUF6538" evidence="1">
    <location>
        <begin position="6"/>
        <end position="76"/>
    </location>
</feature>
<sequence length="84" mass="9681">MARLVKRNRSGNWYFRKRIPADVQPILAKLPKERWPCCWYKTGIILISTGTADKNLARTSQLDIASDVERQFKALREGPKPLTP</sequence>
<dbReference type="Proteomes" id="UP000324758">
    <property type="component" value="Unassembled WGS sequence"/>
</dbReference>
<evidence type="ECO:0000259" key="1">
    <source>
        <dbReference type="Pfam" id="PF20172"/>
    </source>
</evidence>
<comment type="caution">
    <text evidence="2">The sequence shown here is derived from an EMBL/GenBank/DDBJ whole genome shotgun (WGS) entry which is preliminary data.</text>
</comment>
<dbReference type="Pfam" id="PF20172">
    <property type="entry name" value="DUF6538"/>
    <property type="match status" value="1"/>
</dbReference>
<organism evidence="2 3">
    <name type="scientific">Bradyrhizobium rifense</name>
    <dbReference type="NCBI Taxonomy" id="515499"/>
    <lineage>
        <taxon>Bacteria</taxon>
        <taxon>Pseudomonadati</taxon>
        <taxon>Pseudomonadota</taxon>
        <taxon>Alphaproteobacteria</taxon>
        <taxon>Hyphomicrobiales</taxon>
        <taxon>Nitrobacteraceae</taxon>
        <taxon>Bradyrhizobium</taxon>
    </lineage>
</organism>